<dbReference type="PANTHER" id="PTHR43595:SF2">
    <property type="entry name" value="SMALL RIBOSOMAL SUBUNIT PROTEIN MS42"/>
    <property type="match status" value="1"/>
</dbReference>
<dbReference type="PANTHER" id="PTHR43595">
    <property type="entry name" value="37S RIBOSOMAL PROTEIN S26, MITOCHONDRIAL"/>
    <property type="match status" value="1"/>
</dbReference>
<dbReference type="Pfam" id="PF02777">
    <property type="entry name" value="Sod_Fe_C"/>
    <property type="match status" value="1"/>
</dbReference>
<sequence length="179" mass="19986">MCYVVGRQQLVAPGFRFRQQGIHTPITHDTPHSLDPSLSQVNLASASGSSEPSPELGAAIEDRFGGLDGLKEAFNKIALSRFGSGWAWLGVAPDGQLKVTSTANQDNPLMEGLEYKVEKMIPILGLDVWEHAYYLKYQNRRADYVSWIRTLLFFGGAPSFRTSWFWKTVAVWTHVVTLV</sequence>
<reference evidence="6 7" key="1">
    <citation type="submission" date="2024-02" db="EMBL/GenBank/DDBJ databases">
        <authorList>
            <person name="Chen Y."/>
            <person name="Shah S."/>
            <person name="Dougan E. K."/>
            <person name="Thang M."/>
            <person name="Chan C."/>
        </authorList>
    </citation>
    <scope>NUCLEOTIDE SEQUENCE [LARGE SCALE GENOMIC DNA]</scope>
</reference>
<dbReference type="EC" id="1.15.1.1" evidence="2"/>
<evidence type="ECO:0000256" key="2">
    <source>
        <dbReference type="ARBA" id="ARBA00012682"/>
    </source>
</evidence>
<keyword evidence="7" id="KW-1185">Reference proteome</keyword>
<dbReference type="InterPro" id="IPR019833">
    <property type="entry name" value="Mn/Fe_SOD_BS"/>
</dbReference>
<dbReference type="PRINTS" id="PR01703">
    <property type="entry name" value="MNSODISMTASE"/>
</dbReference>
<evidence type="ECO:0000313" key="6">
    <source>
        <dbReference type="EMBL" id="CAK9100322.1"/>
    </source>
</evidence>
<dbReference type="InterPro" id="IPR036314">
    <property type="entry name" value="SOD_C_sf"/>
</dbReference>
<accession>A0ABP0RI89</accession>
<dbReference type="InterPro" id="IPR019832">
    <property type="entry name" value="Mn/Fe_SOD_C"/>
</dbReference>
<feature type="domain" description="Manganese/iron superoxide dismutase C-terminal" evidence="5">
    <location>
        <begin position="53"/>
        <end position="148"/>
    </location>
</feature>
<dbReference type="EMBL" id="CAXAMM010041607">
    <property type="protein sequence ID" value="CAK9100322.1"/>
    <property type="molecule type" value="Genomic_DNA"/>
</dbReference>
<dbReference type="Gene3D" id="3.55.40.20">
    <property type="entry name" value="Iron/manganese superoxide dismutase, C-terminal domain"/>
    <property type="match status" value="1"/>
</dbReference>
<name>A0ABP0RI89_9DINO</name>
<keyword evidence="4" id="KW-0560">Oxidoreductase</keyword>
<dbReference type="Proteomes" id="UP001642464">
    <property type="component" value="Unassembled WGS sequence"/>
</dbReference>
<evidence type="ECO:0000256" key="1">
    <source>
        <dbReference type="ARBA" id="ARBA00008714"/>
    </source>
</evidence>
<evidence type="ECO:0000256" key="3">
    <source>
        <dbReference type="ARBA" id="ARBA00022723"/>
    </source>
</evidence>
<gene>
    <name evidence="6" type="ORF">SCF082_LOCUS46959</name>
</gene>
<keyword evidence="3" id="KW-0479">Metal-binding</keyword>
<comment type="caution">
    <text evidence="6">The sequence shown here is derived from an EMBL/GenBank/DDBJ whole genome shotgun (WGS) entry which is preliminary data.</text>
</comment>
<protein>
    <recommendedName>
        <fullName evidence="2">superoxide dismutase</fullName>
        <ecNumber evidence="2">1.15.1.1</ecNumber>
    </recommendedName>
</protein>
<comment type="similarity">
    <text evidence="1">Belongs to the iron/manganese superoxide dismutase family.</text>
</comment>
<dbReference type="SUPFAM" id="SSF54719">
    <property type="entry name" value="Fe,Mn superoxide dismutase (SOD), C-terminal domain"/>
    <property type="match status" value="1"/>
</dbReference>
<dbReference type="PROSITE" id="PS00088">
    <property type="entry name" value="SOD_MN"/>
    <property type="match status" value="1"/>
</dbReference>
<evidence type="ECO:0000256" key="4">
    <source>
        <dbReference type="ARBA" id="ARBA00023002"/>
    </source>
</evidence>
<evidence type="ECO:0000313" key="7">
    <source>
        <dbReference type="Proteomes" id="UP001642464"/>
    </source>
</evidence>
<evidence type="ECO:0000259" key="5">
    <source>
        <dbReference type="Pfam" id="PF02777"/>
    </source>
</evidence>
<proteinExistence type="inferred from homology"/>
<organism evidence="6 7">
    <name type="scientific">Durusdinium trenchii</name>
    <dbReference type="NCBI Taxonomy" id="1381693"/>
    <lineage>
        <taxon>Eukaryota</taxon>
        <taxon>Sar</taxon>
        <taxon>Alveolata</taxon>
        <taxon>Dinophyceae</taxon>
        <taxon>Suessiales</taxon>
        <taxon>Symbiodiniaceae</taxon>
        <taxon>Durusdinium</taxon>
    </lineage>
</organism>
<dbReference type="InterPro" id="IPR001189">
    <property type="entry name" value="Mn/Fe_SOD"/>
</dbReference>